<keyword evidence="2" id="KW-1185">Reference proteome</keyword>
<sequence>MLATIEIELDEQTAQAYINAPLDAQEKLRALLNVWMREFEEPTSEFGLLMDQISDNAIARGLTPDILESLLDDE</sequence>
<dbReference type="OrthoDB" id="164048at2"/>
<evidence type="ECO:0000313" key="2">
    <source>
        <dbReference type="Proteomes" id="UP000215027"/>
    </source>
</evidence>
<gene>
    <name evidence="1" type="ORF">CFX0092_A2677</name>
</gene>
<dbReference type="KEGG" id="pbf:CFX0092_A2677"/>
<evidence type="ECO:0000313" key="1">
    <source>
        <dbReference type="EMBL" id="CUS04555.2"/>
    </source>
</evidence>
<accession>A0A160T6D8</accession>
<dbReference type="AlphaFoldDB" id="A0A160T6D8"/>
<name>A0A160T6D8_9CHLR</name>
<reference evidence="1" key="1">
    <citation type="submission" date="2016-01" db="EMBL/GenBank/DDBJ databases">
        <authorList>
            <person name="Mcilroy J.S."/>
            <person name="Karst M S."/>
            <person name="Albertsen M."/>
        </authorList>
    </citation>
    <scope>NUCLEOTIDE SEQUENCE</scope>
    <source>
        <strain evidence="1">Cfx-K</strain>
    </source>
</reference>
<dbReference type="EMBL" id="LN890655">
    <property type="protein sequence ID" value="CUS04555.2"/>
    <property type="molecule type" value="Genomic_DNA"/>
</dbReference>
<protein>
    <submittedName>
        <fullName evidence="1">Uncharacterized protein</fullName>
    </submittedName>
</protein>
<organism evidence="1 2">
    <name type="scientific">Candidatus Promineifilum breve</name>
    <dbReference type="NCBI Taxonomy" id="1806508"/>
    <lineage>
        <taxon>Bacteria</taxon>
        <taxon>Bacillati</taxon>
        <taxon>Chloroflexota</taxon>
        <taxon>Ardenticatenia</taxon>
        <taxon>Candidatus Promineifilales</taxon>
        <taxon>Candidatus Promineifilaceae</taxon>
        <taxon>Candidatus Promineifilum</taxon>
    </lineage>
</organism>
<dbReference type="RefSeq" id="WP_095043874.1">
    <property type="nucleotide sequence ID" value="NZ_LN890655.1"/>
</dbReference>
<dbReference type="Proteomes" id="UP000215027">
    <property type="component" value="Chromosome I"/>
</dbReference>
<proteinExistence type="predicted"/>